<dbReference type="OrthoDB" id="8685558at2"/>
<accession>A0A2S0MWE4</accession>
<reference evidence="1 2" key="1">
    <citation type="submission" date="2018-03" db="EMBL/GenBank/DDBJ databases">
        <title>Genome sequencing of Simplicispira sp.</title>
        <authorList>
            <person name="Kim S.-J."/>
            <person name="Heo J."/>
            <person name="Kwon S.-W."/>
        </authorList>
    </citation>
    <scope>NUCLEOTIDE SEQUENCE [LARGE SCALE GENOMIC DNA]</scope>
    <source>
        <strain evidence="1 2">SC1-8</strain>
    </source>
</reference>
<dbReference type="EMBL" id="CP027669">
    <property type="protein sequence ID" value="AVO40209.1"/>
    <property type="molecule type" value="Genomic_DNA"/>
</dbReference>
<evidence type="ECO:0000313" key="1">
    <source>
        <dbReference type="EMBL" id="AVO40209.1"/>
    </source>
</evidence>
<organism evidence="1 2">
    <name type="scientific">Simplicispira suum</name>
    <dbReference type="NCBI Taxonomy" id="2109915"/>
    <lineage>
        <taxon>Bacteria</taxon>
        <taxon>Pseudomonadati</taxon>
        <taxon>Pseudomonadota</taxon>
        <taxon>Betaproteobacteria</taxon>
        <taxon>Burkholderiales</taxon>
        <taxon>Comamonadaceae</taxon>
        <taxon>Simplicispira</taxon>
    </lineage>
</organism>
<dbReference type="KEGG" id="simp:C6571_01940"/>
<dbReference type="AlphaFoldDB" id="A0A2S0MWE4"/>
<name>A0A2S0MWE4_9BURK</name>
<keyword evidence="2" id="KW-1185">Reference proteome</keyword>
<dbReference type="Proteomes" id="UP000239326">
    <property type="component" value="Chromosome"/>
</dbReference>
<proteinExistence type="predicted"/>
<gene>
    <name evidence="1" type="ORF">C6571_01940</name>
</gene>
<evidence type="ECO:0000313" key="2">
    <source>
        <dbReference type="Proteomes" id="UP000239326"/>
    </source>
</evidence>
<dbReference type="RefSeq" id="WP_106445202.1">
    <property type="nucleotide sequence ID" value="NZ_CP027669.1"/>
</dbReference>
<protein>
    <submittedName>
        <fullName evidence="1">Uncharacterized protein</fullName>
    </submittedName>
</protein>
<sequence length="122" mass="12678">MVLEYLDFDHSDDADGAGSWDALASVRPVRLPAALREVQSVLAWAHAAFGAPDAGGVELGEWSYALHCSQEGVGDRALAYDAGRKALDHTPLASDSGRCTLSLTVSGSAGFSQALAQAFGLD</sequence>